<dbReference type="CDD" id="cd03257">
    <property type="entry name" value="ABC_NikE_OppD_transporters"/>
    <property type="match status" value="1"/>
</dbReference>
<accession>A0ABU3Z6B9</accession>
<dbReference type="PROSITE" id="PS00211">
    <property type="entry name" value="ABC_TRANSPORTER_1"/>
    <property type="match status" value="1"/>
</dbReference>
<reference evidence="5 6" key="1">
    <citation type="submission" date="2023-10" db="EMBL/GenBank/DDBJ databases">
        <title>Veillonella sp. nov., isolated from a pig farm feces dump.</title>
        <authorList>
            <person name="Chang Y.-H."/>
        </authorList>
    </citation>
    <scope>NUCLEOTIDE SEQUENCE [LARGE SCALE GENOMIC DNA]</scope>
    <source>
        <strain evidence="5 6">YH-vei2233</strain>
    </source>
</reference>
<dbReference type="InterPro" id="IPR017871">
    <property type="entry name" value="ABC_transporter-like_CS"/>
</dbReference>
<dbReference type="InterPro" id="IPR050319">
    <property type="entry name" value="ABC_transp_ATP-bind"/>
</dbReference>
<evidence type="ECO:0000256" key="3">
    <source>
        <dbReference type="ARBA" id="ARBA00022840"/>
    </source>
</evidence>
<keyword evidence="1" id="KW-0813">Transport</keyword>
<evidence type="ECO:0000256" key="2">
    <source>
        <dbReference type="ARBA" id="ARBA00022741"/>
    </source>
</evidence>
<comment type="caution">
    <text evidence="5">The sequence shown here is derived from an EMBL/GenBank/DDBJ whole genome shotgun (WGS) entry which is preliminary data.</text>
</comment>
<dbReference type="RefSeq" id="WP_295193939.1">
    <property type="nucleotide sequence ID" value="NZ_JAWJZA010000027.1"/>
</dbReference>
<dbReference type="InterPro" id="IPR027417">
    <property type="entry name" value="P-loop_NTPase"/>
</dbReference>
<evidence type="ECO:0000259" key="4">
    <source>
        <dbReference type="PROSITE" id="PS50893"/>
    </source>
</evidence>
<feature type="domain" description="ABC transporter" evidence="4">
    <location>
        <begin position="5"/>
        <end position="248"/>
    </location>
</feature>
<dbReference type="Gene3D" id="3.40.50.300">
    <property type="entry name" value="P-loop containing nucleotide triphosphate hydrolases"/>
    <property type="match status" value="1"/>
</dbReference>
<keyword evidence="2" id="KW-0547">Nucleotide-binding</keyword>
<dbReference type="Pfam" id="PF00005">
    <property type="entry name" value="ABC_tran"/>
    <property type="match status" value="1"/>
</dbReference>
<proteinExistence type="predicted"/>
<gene>
    <name evidence="5" type="ORF">RVY80_00065</name>
</gene>
<dbReference type="InterPro" id="IPR003439">
    <property type="entry name" value="ABC_transporter-like_ATP-bd"/>
</dbReference>
<keyword evidence="3 5" id="KW-0067">ATP-binding</keyword>
<organism evidence="5 6">
    <name type="scientific">Veillonella absiana</name>
    <dbReference type="NCBI Taxonomy" id="3079305"/>
    <lineage>
        <taxon>Bacteria</taxon>
        <taxon>Bacillati</taxon>
        <taxon>Bacillota</taxon>
        <taxon>Negativicutes</taxon>
        <taxon>Veillonellales</taxon>
        <taxon>Veillonellaceae</taxon>
        <taxon>Veillonella</taxon>
    </lineage>
</organism>
<dbReference type="GO" id="GO:0005524">
    <property type="term" value="F:ATP binding"/>
    <property type="evidence" value="ECO:0007669"/>
    <property type="project" value="UniProtKB-KW"/>
</dbReference>
<sequence length="252" mass="27598">MSNVLTVNHLTKTFVKDGKQIIAVNDVSFTVGEQEILGIVGESGSGKSTVASILMGLESMDSGEVLLETMDISHVKGRVRRNTYSHIQMVFQDAVGSFDPRKTIGQSIESAISKLRDLSKEERSILVIETLRDVGLPATYIKKYPHELSGGECQRAALARAIAVNPKILICDEATSALDVLVQARIVDILLHLREVHEMSIIFITHDLPLVSSLTDRILIMNDGVVVESGPTKSVMTNPKSEYTTELLRSVI</sequence>
<evidence type="ECO:0000313" key="6">
    <source>
        <dbReference type="Proteomes" id="UP001272515"/>
    </source>
</evidence>
<dbReference type="InterPro" id="IPR003593">
    <property type="entry name" value="AAA+_ATPase"/>
</dbReference>
<name>A0ABU3Z6B9_9FIRM</name>
<evidence type="ECO:0000256" key="1">
    <source>
        <dbReference type="ARBA" id="ARBA00022448"/>
    </source>
</evidence>
<dbReference type="Proteomes" id="UP001272515">
    <property type="component" value="Unassembled WGS sequence"/>
</dbReference>
<keyword evidence="6" id="KW-1185">Reference proteome</keyword>
<evidence type="ECO:0000313" key="5">
    <source>
        <dbReference type="EMBL" id="MDV5087256.1"/>
    </source>
</evidence>
<dbReference type="PROSITE" id="PS50893">
    <property type="entry name" value="ABC_TRANSPORTER_2"/>
    <property type="match status" value="1"/>
</dbReference>
<dbReference type="EMBL" id="JAWJZB010000001">
    <property type="protein sequence ID" value="MDV5087256.1"/>
    <property type="molecule type" value="Genomic_DNA"/>
</dbReference>
<dbReference type="SUPFAM" id="SSF52540">
    <property type="entry name" value="P-loop containing nucleoside triphosphate hydrolases"/>
    <property type="match status" value="1"/>
</dbReference>
<dbReference type="SMART" id="SM00382">
    <property type="entry name" value="AAA"/>
    <property type="match status" value="1"/>
</dbReference>
<protein>
    <submittedName>
        <fullName evidence="5">Dipeptide/oligopeptide/nickel ABC transporter ATP-binding protein</fullName>
    </submittedName>
</protein>
<dbReference type="PANTHER" id="PTHR43776">
    <property type="entry name" value="TRANSPORT ATP-BINDING PROTEIN"/>
    <property type="match status" value="1"/>
</dbReference>